<feature type="compositionally biased region" description="Polar residues" evidence="2">
    <location>
        <begin position="433"/>
        <end position="445"/>
    </location>
</feature>
<feature type="compositionally biased region" description="Polar residues" evidence="2">
    <location>
        <begin position="345"/>
        <end position="363"/>
    </location>
</feature>
<feature type="region of interest" description="Disordered" evidence="2">
    <location>
        <begin position="408"/>
        <end position="496"/>
    </location>
</feature>
<dbReference type="PANTHER" id="PTHR16181">
    <property type="entry name" value="PROTEIN FAM83A-RELATED"/>
    <property type="match status" value="1"/>
</dbReference>
<dbReference type="GO" id="GO:0019901">
    <property type="term" value="F:protein kinase binding"/>
    <property type="evidence" value="ECO:0007669"/>
    <property type="project" value="TreeGrafter"/>
</dbReference>
<feature type="compositionally biased region" description="Polar residues" evidence="2">
    <location>
        <begin position="251"/>
        <end position="267"/>
    </location>
</feature>
<dbReference type="Gene3D" id="3.30.870.10">
    <property type="entry name" value="Endonuclease Chain A"/>
    <property type="match status" value="1"/>
</dbReference>
<keyword evidence="5" id="KW-1185">Reference proteome</keyword>
<feature type="compositionally biased region" description="Polar residues" evidence="2">
    <location>
        <begin position="317"/>
        <end position="329"/>
    </location>
</feature>
<comment type="similarity">
    <text evidence="1">Belongs to the FAM83 family.</text>
</comment>
<feature type="domain" description="Scaffolding anchor of CK1" evidence="3">
    <location>
        <begin position="7"/>
        <end position="90"/>
    </location>
</feature>
<feature type="compositionally biased region" description="Basic and acidic residues" evidence="2">
    <location>
        <begin position="233"/>
        <end position="250"/>
    </location>
</feature>
<dbReference type="InterPro" id="IPR012461">
    <property type="entry name" value="SACK1"/>
</dbReference>
<reference evidence="4" key="1">
    <citation type="thesis" date="2021" institute="BYU ScholarsArchive" country="Provo, UT, USA">
        <title>Applications of and Algorithms for Genome Assembly and Genomic Analyses with an Emphasis on Marine Teleosts.</title>
        <authorList>
            <person name="Pickett B.D."/>
        </authorList>
    </citation>
    <scope>NUCLEOTIDE SEQUENCE</scope>
    <source>
        <strain evidence="4">HI-2016</strain>
    </source>
</reference>
<evidence type="ECO:0000259" key="3">
    <source>
        <dbReference type="Pfam" id="PF07894"/>
    </source>
</evidence>
<proteinExistence type="inferred from homology"/>
<sequence length="530" mass="57808">MVCVEAEDISMDNLRVRCSGGTEFLTRSRRKVCGSLSQKFMFVDGDKAVSGSYSYTWTASRLDRNIITVVTGQAVETFDKQFRELYLGSRGVSFDKVSFEAEPEPEPAPEPVPPPVPTVEVTRKLINPKYALVSGNATDTSSKSSEKSSPKNSNGANPVMKFPQRMKVVMETPPIHPGLVDLERANLIPYLPTWPEPDPPSDVIGFINVRDANKPVQSHLMRSEQFETSQAIRFRDPIGKPEEPLTKKATQEPQPENPGTASCNASEDTQRAKNEAEGDSHISMTFEECHDSTESATPATECPGSGNSEVQKPPDELNTSTVSQPATEQHPQRQPPNQPKPGVIQNHTDVYVNANSKKLNQTTPRPPASNIRSQQASQGRGGAKMAAAKPDGCVQPAKVEGIGRHAFWQGKQLAQGRPGQGYPPRSQDKPASYRSSSTGRVAQGQQEDRPNLLTRSSSFRLPQEQMGRSRPGHQGPPGHRQQLLPQGDGHASFGLPFTRFSHLKTIKGKMAEGPLGSLQRKAPLESKGAV</sequence>
<evidence type="ECO:0000313" key="4">
    <source>
        <dbReference type="EMBL" id="KAG9343044.1"/>
    </source>
</evidence>
<dbReference type="InterPro" id="IPR050944">
    <property type="entry name" value="FAM83"/>
</dbReference>
<name>A0A8T2NSB7_9TELE</name>
<dbReference type="PANTHER" id="PTHR16181:SF29">
    <property type="entry name" value="PROTEIN FAM83A-RELATED"/>
    <property type="match status" value="1"/>
</dbReference>
<dbReference type="Proteomes" id="UP000824540">
    <property type="component" value="Unassembled WGS sequence"/>
</dbReference>
<feature type="compositionally biased region" description="Basic and acidic residues" evidence="2">
    <location>
        <begin position="268"/>
        <end position="280"/>
    </location>
</feature>
<comment type="caution">
    <text evidence="4">The sequence shown here is derived from an EMBL/GenBank/DDBJ whole genome shotgun (WGS) entry which is preliminary data.</text>
</comment>
<feature type="region of interest" description="Disordered" evidence="2">
    <location>
        <begin position="132"/>
        <end position="159"/>
    </location>
</feature>
<dbReference type="Pfam" id="PF07894">
    <property type="entry name" value="SACK1"/>
    <property type="match status" value="1"/>
</dbReference>
<dbReference type="SUPFAM" id="SSF56024">
    <property type="entry name" value="Phospholipase D/nuclease"/>
    <property type="match status" value="1"/>
</dbReference>
<protein>
    <recommendedName>
        <fullName evidence="3">Scaffolding anchor of CK1 domain-containing protein</fullName>
    </recommendedName>
</protein>
<dbReference type="EMBL" id="JAFBMS010000025">
    <property type="protein sequence ID" value="KAG9343044.1"/>
    <property type="molecule type" value="Genomic_DNA"/>
</dbReference>
<gene>
    <name evidence="4" type="ORF">JZ751_015262</name>
</gene>
<dbReference type="OrthoDB" id="6103632at2759"/>
<evidence type="ECO:0000256" key="2">
    <source>
        <dbReference type="SAM" id="MobiDB-lite"/>
    </source>
</evidence>
<feature type="region of interest" description="Disordered" evidence="2">
    <location>
        <begin position="510"/>
        <end position="530"/>
    </location>
</feature>
<dbReference type="AlphaFoldDB" id="A0A8T2NSB7"/>
<feature type="region of interest" description="Disordered" evidence="2">
    <location>
        <begin position="221"/>
        <end position="392"/>
    </location>
</feature>
<accession>A0A8T2NSB7</accession>
<evidence type="ECO:0000256" key="1">
    <source>
        <dbReference type="ARBA" id="ARBA00006937"/>
    </source>
</evidence>
<organism evidence="4 5">
    <name type="scientific">Albula glossodonta</name>
    <name type="common">roundjaw bonefish</name>
    <dbReference type="NCBI Taxonomy" id="121402"/>
    <lineage>
        <taxon>Eukaryota</taxon>
        <taxon>Metazoa</taxon>
        <taxon>Chordata</taxon>
        <taxon>Craniata</taxon>
        <taxon>Vertebrata</taxon>
        <taxon>Euteleostomi</taxon>
        <taxon>Actinopterygii</taxon>
        <taxon>Neopterygii</taxon>
        <taxon>Teleostei</taxon>
        <taxon>Albuliformes</taxon>
        <taxon>Albulidae</taxon>
        <taxon>Albula</taxon>
    </lineage>
</organism>
<evidence type="ECO:0000313" key="5">
    <source>
        <dbReference type="Proteomes" id="UP000824540"/>
    </source>
</evidence>
<dbReference type="GO" id="GO:0007165">
    <property type="term" value="P:signal transduction"/>
    <property type="evidence" value="ECO:0007669"/>
    <property type="project" value="TreeGrafter"/>
</dbReference>